<protein>
    <recommendedName>
        <fullName evidence="9">Lipoyl synthase, mitochondrial</fullName>
        <ecNumber evidence="9">2.8.1.8</ecNumber>
    </recommendedName>
    <alternativeName>
        <fullName evidence="9">Lipoate synthase</fullName>
        <shortName evidence="9">LS</shortName>
        <shortName evidence="9">Lip-syn</shortName>
    </alternativeName>
    <alternativeName>
        <fullName evidence="9">Lipoic acid synthase</fullName>
    </alternativeName>
</protein>
<name>A0A316ULK4_9BASI</name>
<dbReference type="GO" id="GO:0009249">
    <property type="term" value="P:protein lipoylation"/>
    <property type="evidence" value="ECO:0007669"/>
    <property type="project" value="UniProtKB-UniRule"/>
</dbReference>
<evidence type="ECO:0000256" key="7">
    <source>
        <dbReference type="ARBA" id="ARBA00023014"/>
    </source>
</evidence>
<feature type="region of interest" description="Disordered" evidence="10">
    <location>
        <begin position="73"/>
        <end position="93"/>
    </location>
</feature>
<keyword evidence="13" id="KW-1185">Reference proteome</keyword>
<dbReference type="SUPFAM" id="SSF102114">
    <property type="entry name" value="Radical SAM enzymes"/>
    <property type="match status" value="1"/>
</dbReference>
<dbReference type="PANTHER" id="PTHR10949">
    <property type="entry name" value="LIPOYL SYNTHASE"/>
    <property type="match status" value="1"/>
</dbReference>
<dbReference type="InterPro" id="IPR031691">
    <property type="entry name" value="LIAS_N"/>
</dbReference>
<dbReference type="RefSeq" id="XP_025360436.1">
    <property type="nucleotide sequence ID" value="XM_025506784.1"/>
</dbReference>
<evidence type="ECO:0000256" key="2">
    <source>
        <dbReference type="ARBA" id="ARBA00022485"/>
    </source>
</evidence>
<evidence type="ECO:0000313" key="13">
    <source>
        <dbReference type="Proteomes" id="UP000245884"/>
    </source>
</evidence>
<dbReference type="GO" id="GO:0051539">
    <property type="term" value="F:4 iron, 4 sulfur cluster binding"/>
    <property type="evidence" value="ECO:0007669"/>
    <property type="project" value="UniProtKB-UniRule"/>
</dbReference>
<dbReference type="InterPro" id="IPR006638">
    <property type="entry name" value="Elp3/MiaA/NifB-like_rSAM"/>
</dbReference>
<dbReference type="InterPro" id="IPR007197">
    <property type="entry name" value="rSAM"/>
</dbReference>
<comment type="pathway">
    <text evidence="9">Protein modification; protein lipoylation via endogenous pathway; protein N(6)-(lipoyl)lysine from octanoyl-[acyl-carrier-protein]: step 2/2.</text>
</comment>
<dbReference type="SFLD" id="SFLDG01058">
    <property type="entry name" value="lipoyl_synthase_like"/>
    <property type="match status" value="1"/>
</dbReference>
<feature type="binding site" evidence="9">
    <location>
        <position position="166"/>
    </location>
    <ligand>
        <name>[4Fe-4S] cluster</name>
        <dbReference type="ChEBI" id="CHEBI:49883"/>
        <label>2</label>
        <note>4Fe-4S-S-AdoMet</note>
    </ligand>
</feature>
<dbReference type="NCBIfam" id="NF009544">
    <property type="entry name" value="PRK12928.1"/>
    <property type="match status" value="1"/>
</dbReference>
<dbReference type="GO" id="GO:0005739">
    <property type="term" value="C:mitochondrion"/>
    <property type="evidence" value="ECO:0007669"/>
    <property type="project" value="UniProtKB-SubCell"/>
</dbReference>
<dbReference type="STRING" id="1569628.A0A316ULK4"/>
<dbReference type="HAMAP" id="MF_00206">
    <property type="entry name" value="Lipoyl_synth"/>
    <property type="match status" value="1"/>
</dbReference>
<dbReference type="AlphaFoldDB" id="A0A316ULK4"/>
<reference evidence="12 13" key="1">
    <citation type="journal article" date="2018" name="Mol. Biol. Evol.">
        <title>Broad Genomic Sampling Reveals a Smut Pathogenic Ancestry of the Fungal Clade Ustilaginomycotina.</title>
        <authorList>
            <person name="Kijpornyongpan T."/>
            <person name="Mondo S.J."/>
            <person name="Barry K."/>
            <person name="Sandor L."/>
            <person name="Lee J."/>
            <person name="Lipzen A."/>
            <person name="Pangilinan J."/>
            <person name="LaButti K."/>
            <person name="Hainaut M."/>
            <person name="Henrissat B."/>
            <person name="Grigoriev I.V."/>
            <person name="Spatafora J.W."/>
            <person name="Aime M.C."/>
        </authorList>
    </citation>
    <scope>NUCLEOTIDE SEQUENCE [LARGE SCALE GENOMIC DNA]</scope>
    <source>
        <strain evidence="12 13">MCA 5214</strain>
    </source>
</reference>
<evidence type="ECO:0000256" key="9">
    <source>
        <dbReference type="HAMAP-Rule" id="MF_03123"/>
    </source>
</evidence>
<feature type="binding site" evidence="9">
    <location>
        <position position="133"/>
    </location>
    <ligand>
        <name>[4Fe-4S] cluster</name>
        <dbReference type="ChEBI" id="CHEBI:49883"/>
        <label>1</label>
    </ligand>
</feature>
<dbReference type="PROSITE" id="PS51918">
    <property type="entry name" value="RADICAL_SAM"/>
    <property type="match status" value="1"/>
</dbReference>
<dbReference type="NCBIfam" id="TIGR00510">
    <property type="entry name" value="lipA"/>
    <property type="match status" value="1"/>
</dbReference>
<dbReference type="Gene3D" id="3.20.20.70">
    <property type="entry name" value="Aldolase class I"/>
    <property type="match status" value="1"/>
</dbReference>
<comment type="subcellular location">
    <subcellularLocation>
        <location evidence="1 9">Mitochondrion</location>
    </subcellularLocation>
</comment>
<dbReference type="GeneID" id="37028607"/>
<dbReference type="SFLD" id="SFLDS00029">
    <property type="entry name" value="Radical_SAM"/>
    <property type="match status" value="1"/>
</dbReference>
<accession>A0A316ULK4</accession>
<organism evidence="12 13">
    <name type="scientific">Jaminaea rosea</name>
    <dbReference type="NCBI Taxonomy" id="1569628"/>
    <lineage>
        <taxon>Eukaryota</taxon>
        <taxon>Fungi</taxon>
        <taxon>Dikarya</taxon>
        <taxon>Basidiomycota</taxon>
        <taxon>Ustilaginomycotina</taxon>
        <taxon>Exobasidiomycetes</taxon>
        <taxon>Microstromatales</taxon>
        <taxon>Microstromatales incertae sedis</taxon>
        <taxon>Jaminaea</taxon>
    </lineage>
</organism>
<dbReference type="SFLD" id="SFLDF00271">
    <property type="entry name" value="lipoyl_synthase"/>
    <property type="match status" value="1"/>
</dbReference>
<evidence type="ECO:0000256" key="1">
    <source>
        <dbReference type="ARBA" id="ARBA00004173"/>
    </source>
</evidence>
<evidence type="ECO:0000259" key="11">
    <source>
        <dbReference type="PROSITE" id="PS51918"/>
    </source>
</evidence>
<dbReference type="Proteomes" id="UP000245884">
    <property type="component" value="Unassembled WGS sequence"/>
</dbReference>
<keyword evidence="3 9" id="KW-0808">Transferase</keyword>
<evidence type="ECO:0000313" key="12">
    <source>
        <dbReference type="EMBL" id="PWN25824.1"/>
    </source>
</evidence>
<feature type="binding site" evidence="9">
    <location>
        <position position="139"/>
    </location>
    <ligand>
        <name>[4Fe-4S] cluster</name>
        <dbReference type="ChEBI" id="CHEBI:49883"/>
        <label>1</label>
    </ligand>
</feature>
<dbReference type="SMART" id="SM00729">
    <property type="entry name" value="Elp3"/>
    <property type="match status" value="1"/>
</dbReference>
<keyword evidence="5 9" id="KW-0479">Metal-binding</keyword>
<keyword evidence="2 9" id="KW-0004">4Fe-4S</keyword>
<dbReference type="Pfam" id="PF04055">
    <property type="entry name" value="Radical_SAM"/>
    <property type="match status" value="1"/>
</dbReference>
<comment type="catalytic activity">
    <reaction evidence="8 9">
        <text>[[Fe-S] cluster scaffold protein carrying a second [4Fe-4S](2+) cluster] + N(6)-octanoyl-L-lysyl-[protein] + 2 oxidized [2Fe-2S]-[ferredoxin] + 2 S-adenosyl-L-methionine + 4 H(+) = [[Fe-S] cluster scaffold protein] + N(6)-[(R)-dihydrolipoyl]-L-lysyl-[protein] + 4 Fe(3+) + 2 hydrogen sulfide + 2 5'-deoxyadenosine + 2 L-methionine + 2 reduced [2Fe-2S]-[ferredoxin]</text>
        <dbReference type="Rhea" id="RHEA:16585"/>
        <dbReference type="Rhea" id="RHEA-COMP:9928"/>
        <dbReference type="Rhea" id="RHEA-COMP:10000"/>
        <dbReference type="Rhea" id="RHEA-COMP:10001"/>
        <dbReference type="Rhea" id="RHEA-COMP:10475"/>
        <dbReference type="Rhea" id="RHEA-COMP:14568"/>
        <dbReference type="Rhea" id="RHEA-COMP:14569"/>
        <dbReference type="ChEBI" id="CHEBI:15378"/>
        <dbReference type="ChEBI" id="CHEBI:17319"/>
        <dbReference type="ChEBI" id="CHEBI:29034"/>
        <dbReference type="ChEBI" id="CHEBI:29919"/>
        <dbReference type="ChEBI" id="CHEBI:33722"/>
        <dbReference type="ChEBI" id="CHEBI:33737"/>
        <dbReference type="ChEBI" id="CHEBI:33738"/>
        <dbReference type="ChEBI" id="CHEBI:57844"/>
        <dbReference type="ChEBI" id="CHEBI:59789"/>
        <dbReference type="ChEBI" id="CHEBI:78809"/>
        <dbReference type="ChEBI" id="CHEBI:83100"/>
        <dbReference type="EC" id="2.8.1.8"/>
    </reaction>
</comment>
<gene>
    <name evidence="12" type="ORF">BDZ90DRAFT_233839</name>
</gene>
<dbReference type="GO" id="GO:0046872">
    <property type="term" value="F:metal ion binding"/>
    <property type="evidence" value="ECO:0007669"/>
    <property type="project" value="UniProtKB-KW"/>
</dbReference>
<evidence type="ECO:0000256" key="3">
    <source>
        <dbReference type="ARBA" id="ARBA00022679"/>
    </source>
</evidence>
<feature type="binding site" evidence="9">
    <location>
        <position position="375"/>
    </location>
    <ligand>
        <name>[4Fe-4S] cluster</name>
        <dbReference type="ChEBI" id="CHEBI:49883"/>
        <label>1</label>
    </ligand>
</feature>
<evidence type="ECO:0000256" key="10">
    <source>
        <dbReference type="SAM" id="MobiDB-lite"/>
    </source>
</evidence>
<feature type="compositionally biased region" description="Low complexity" evidence="10">
    <location>
        <begin position="49"/>
        <end position="59"/>
    </location>
</feature>
<dbReference type="PANTHER" id="PTHR10949:SF0">
    <property type="entry name" value="LIPOYL SYNTHASE, MITOCHONDRIAL"/>
    <property type="match status" value="1"/>
</dbReference>
<keyword evidence="6 9" id="KW-0408">Iron</keyword>
<evidence type="ECO:0000256" key="8">
    <source>
        <dbReference type="ARBA" id="ARBA00047326"/>
    </source>
</evidence>
<evidence type="ECO:0000256" key="4">
    <source>
        <dbReference type="ARBA" id="ARBA00022691"/>
    </source>
</evidence>
<dbReference type="InterPro" id="IPR013785">
    <property type="entry name" value="Aldolase_TIM"/>
</dbReference>
<feature type="binding site" evidence="9">
    <location>
        <position position="159"/>
    </location>
    <ligand>
        <name>[4Fe-4S] cluster</name>
        <dbReference type="ChEBI" id="CHEBI:49883"/>
        <label>2</label>
        <note>4Fe-4S-S-AdoMet</note>
    </ligand>
</feature>
<proteinExistence type="inferred from homology"/>
<keyword evidence="9" id="KW-0496">Mitochondrion</keyword>
<comment type="function">
    <text evidence="9">Catalyzes the radical-mediated insertion of two sulfur atoms into the C-6 and C-8 positions of the octanoyl moiety bound to the lipoyl domains of lipoate-dependent enzymes, thereby converting the octanoylated domains into lipoylated derivatives.</text>
</comment>
<keyword evidence="7 9" id="KW-0411">Iron-sulfur</keyword>
<feature type="domain" description="Radical SAM core" evidence="11">
    <location>
        <begin position="144"/>
        <end position="364"/>
    </location>
</feature>
<dbReference type="UniPathway" id="UPA00538">
    <property type="reaction ID" value="UER00593"/>
</dbReference>
<evidence type="ECO:0000256" key="5">
    <source>
        <dbReference type="ARBA" id="ARBA00022723"/>
    </source>
</evidence>
<dbReference type="InterPro" id="IPR003698">
    <property type="entry name" value="Lipoyl_synth"/>
</dbReference>
<comment type="cofactor">
    <cofactor evidence="9">
        <name>[4Fe-4S] cluster</name>
        <dbReference type="ChEBI" id="CHEBI:49883"/>
    </cofactor>
    <text evidence="9">Binds 2 [4Fe-4S] clusters per subunit. One cluster is coordinated with 3 cysteines and an exchangeable S-adenosyl-L-methionine.</text>
</comment>
<comment type="similarity">
    <text evidence="9">Belongs to the radical SAM superfamily. Lipoyl synthase family.</text>
</comment>
<dbReference type="GO" id="GO:0016992">
    <property type="term" value="F:lipoate synthase activity"/>
    <property type="evidence" value="ECO:0007669"/>
    <property type="project" value="UniProtKB-UniRule"/>
</dbReference>
<keyword evidence="4 9" id="KW-0949">S-adenosyl-L-methionine</keyword>
<feature type="binding site" evidence="9">
    <location>
        <position position="128"/>
    </location>
    <ligand>
        <name>[4Fe-4S] cluster</name>
        <dbReference type="ChEBI" id="CHEBI:49883"/>
        <label>1</label>
    </ligand>
</feature>
<dbReference type="EC" id="2.8.1.8" evidence="9"/>
<dbReference type="OrthoDB" id="3231at2759"/>
<dbReference type="InterPro" id="IPR058240">
    <property type="entry name" value="rSAM_sf"/>
</dbReference>
<evidence type="ECO:0000256" key="6">
    <source>
        <dbReference type="ARBA" id="ARBA00023004"/>
    </source>
</evidence>
<dbReference type="Pfam" id="PF16881">
    <property type="entry name" value="LIAS_N"/>
    <property type="match status" value="1"/>
</dbReference>
<feature type="region of interest" description="Disordered" evidence="10">
    <location>
        <begin position="28"/>
        <end position="59"/>
    </location>
</feature>
<dbReference type="CDD" id="cd01335">
    <property type="entry name" value="Radical_SAM"/>
    <property type="match status" value="1"/>
</dbReference>
<feature type="binding site" evidence="9">
    <location>
        <position position="163"/>
    </location>
    <ligand>
        <name>[4Fe-4S] cluster</name>
        <dbReference type="ChEBI" id="CHEBI:49883"/>
        <label>2</label>
        <note>4Fe-4S-S-AdoMet</note>
    </ligand>
</feature>
<sequence>MSSSMVASSSRQLLTRSRSASLLTVAASSSQQLGARSFATVPESPTPVPSSSSQSQPRLAALRARLADEKLASDAVHSSPLPPPGSRVAFGRTNAPRLPSYLKTSIPTGDSFKQIKKDLRGLGLSTVCEEARCPNIGECWGGGGKEKATATIMLMGDTCTRACRFCSIKTSRTPGALDPHEPENTAEAIRRWGLGYIVLTSVDRDDLPDGGSKHIAETIAKIKSKAPGTLVEALVPDFQGKFDEVDRVARSGLDVYAHNVETVERTTPRVRDRRAGYRQTLSVLKRAKEAQPGLITKTSIMLGCDETDEEVLQTLKDLRNEADVDVVTLGQYMRSSKRLMPVSEYVPPEKFEYWKQKAEELGFLYVASGPLVRSSYRAGEFFIENVLKKRKEQMGQGSAINAAAVEGAEAKSEEIRAR</sequence>
<dbReference type="NCBIfam" id="NF004019">
    <property type="entry name" value="PRK05481.1"/>
    <property type="match status" value="1"/>
</dbReference>
<dbReference type="EMBL" id="KZ819674">
    <property type="protein sequence ID" value="PWN25824.1"/>
    <property type="molecule type" value="Genomic_DNA"/>
</dbReference>